<comment type="caution">
    <text evidence="3">The sequence shown here is derived from an EMBL/GenBank/DDBJ whole genome shotgun (WGS) entry which is preliminary data.</text>
</comment>
<keyword evidence="2" id="KW-0472">Membrane</keyword>
<dbReference type="AlphaFoldDB" id="A0AAD2JGX9"/>
<organism evidence="3 4">
    <name type="scientific">Cylindrotheca closterium</name>
    <dbReference type="NCBI Taxonomy" id="2856"/>
    <lineage>
        <taxon>Eukaryota</taxon>
        <taxon>Sar</taxon>
        <taxon>Stramenopiles</taxon>
        <taxon>Ochrophyta</taxon>
        <taxon>Bacillariophyta</taxon>
        <taxon>Bacillariophyceae</taxon>
        <taxon>Bacillariophycidae</taxon>
        <taxon>Bacillariales</taxon>
        <taxon>Bacillariaceae</taxon>
        <taxon>Cylindrotheca</taxon>
    </lineage>
</organism>
<name>A0AAD2JGX9_9STRA</name>
<dbReference type="EMBL" id="CAKOGP040001758">
    <property type="protein sequence ID" value="CAJ1949705.1"/>
    <property type="molecule type" value="Genomic_DNA"/>
</dbReference>
<accession>A0AAD2JGX9</accession>
<feature type="compositionally biased region" description="Polar residues" evidence="1">
    <location>
        <begin position="15"/>
        <end position="24"/>
    </location>
</feature>
<evidence type="ECO:0000313" key="4">
    <source>
        <dbReference type="Proteomes" id="UP001295423"/>
    </source>
</evidence>
<dbReference type="SUPFAM" id="SSF52266">
    <property type="entry name" value="SGNH hydrolase"/>
    <property type="match status" value="1"/>
</dbReference>
<gene>
    <name evidence="3" type="ORF">CYCCA115_LOCUS12231</name>
</gene>
<dbReference type="Proteomes" id="UP001295423">
    <property type="component" value="Unassembled WGS sequence"/>
</dbReference>
<feature type="transmembrane region" description="Helical" evidence="2">
    <location>
        <begin position="52"/>
        <end position="76"/>
    </location>
</feature>
<evidence type="ECO:0000256" key="2">
    <source>
        <dbReference type="SAM" id="Phobius"/>
    </source>
</evidence>
<feature type="compositionally biased region" description="Basic residues" evidence="1">
    <location>
        <begin position="37"/>
        <end position="46"/>
    </location>
</feature>
<protein>
    <submittedName>
        <fullName evidence="3">Uncharacterized protein</fullName>
    </submittedName>
</protein>
<feature type="region of interest" description="Disordered" evidence="1">
    <location>
        <begin position="84"/>
        <end position="113"/>
    </location>
</feature>
<reference evidence="3" key="1">
    <citation type="submission" date="2023-08" db="EMBL/GenBank/DDBJ databases">
        <authorList>
            <person name="Audoor S."/>
            <person name="Bilcke G."/>
        </authorList>
    </citation>
    <scope>NUCLEOTIDE SEQUENCE</scope>
</reference>
<keyword evidence="2" id="KW-0812">Transmembrane</keyword>
<feature type="region of interest" description="Disordered" evidence="1">
    <location>
        <begin position="1"/>
        <end position="47"/>
    </location>
</feature>
<evidence type="ECO:0000256" key="1">
    <source>
        <dbReference type="SAM" id="MobiDB-lite"/>
    </source>
</evidence>
<proteinExistence type="predicted"/>
<evidence type="ECO:0000313" key="3">
    <source>
        <dbReference type="EMBL" id="CAJ1949705.1"/>
    </source>
</evidence>
<keyword evidence="2" id="KW-1133">Transmembrane helix</keyword>
<keyword evidence="4" id="KW-1185">Reference proteome</keyword>
<sequence>MGSDNDTITRRRHNNVATNNSTYVASGGAWNSPVRNPKGKKKKKRRNSDDDIPFVQLFAQVGITLLAVSIALWLAYQAFSSFRPPAKDSGSLQFELDDDDDFSNPETPEEPKSLTDALKSLISDSEQEKQTEEPTYPPLPTFMLSESSKWDPYGLAETFSGSEDAFWKASKGLRQLFADTYGGENPARMLLDKGMTTFFESIDGKVPEDIAHTACRFQRAQNEDRPLRLAFAGYSVTAGRGNYFHQSFPFQLQRTLEKVVRLAGVEQGLEVRNAAIGGAPAFPYAFCFENFLGPNPDVISWDYSMNEAGGVPEGLEAYVRHMIATYTKDNMSVPKLIVKDTHMAPMRRRVLHEYANLVPDSVVLHTDPATKPFLERYEEYRPIGFQDWRKFGAPHGAPGQAAHHPALKEHELLGWILAMHFLTALEYKMMAGSNLSCLTEKTLPKLPPPVSDKLTNTTNPIYDPVLFGHKVSADEWKINPIQCGTTFQPILKGDLSELVVNGSIAEDLDALLPKSQYYYNQGWVLDMSEGIKAAMRKLSTYEDNLGFIDSKEAYYGLFESPHLNLLLPYSGRGKGEGDGEEKGNLQPGQEANNWFESIILCQVNEQREDNECDFGRDVGVSIGGVNVTDISPYMMEMGGTTYLGKKVCSHIPIPNGAVLTSHNTLAGKADLELDQMGLLVEVFVTNKHIVHAKQACSISHVVWEEKLI</sequence>